<comment type="caution">
    <text evidence="2">The sequence shown here is derived from an EMBL/GenBank/DDBJ whole genome shotgun (WGS) entry which is preliminary data.</text>
</comment>
<sequence length="98" mass="10439">MTAAKVERSGDAQVALSGDLTFATVLQIRTPLLQQLKACGEACVLDLSAVERVDSSALSLWLVCQRQARRLSQRLTLCGVPEDFHSIAGLVGLADGLD</sequence>
<proteinExistence type="predicted"/>
<reference evidence="2 3" key="1">
    <citation type="submission" date="2021-06" db="EMBL/GenBank/DDBJ databases">
        <title>Bacterium isolated from marine sediment.</title>
        <authorList>
            <person name="Zhu K.-L."/>
            <person name="Du Z.-J."/>
            <person name="Liang Q.-Y."/>
        </authorList>
    </citation>
    <scope>NUCLEOTIDE SEQUENCE [LARGE SCALE GENOMIC DNA]</scope>
    <source>
        <strain evidence="2 3">A346</strain>
    </source>
</reference>
<keyword evidence="3" id="KW-1185">Reference proteome</keyword>
<dbReference type="PANTHER" id="PTHR35849:SF2">
    <property type="entry name" value="BLR2341 PROTEIN"/>
    <property type="match status" value="1"/>
</dbReference>
<dbReference type="Pfam" id="PF13466">
    <property type="entry name" value="STAS_2"/>
    <property type="match status" value="1"/>
</dbReference>
<dbReference type="RefSeq" id="WP_217334505.1">
    <property type="nucleotide sequence ID" value="NZ_JAHQZT010000007.1"/>
</dbReference>
<dbReference type="InterPro" id="IPR002645">
    <property type="entry name" value="STAS_dom"/>
</dbReference>
<evidence type="ECO:0000313" key="3">
    <source>
        <dbReference type="Proteomes" id="UP000755551"/>
    </source>
</evidence>
<dbReference type="CDD" id="cd07043">
    <property type="entry name" value="STAS_anti-anti-sigma_factors"/>
    <property type="match status" value="1"/>
</dbReference>
<evidence type="ECO:0000259" key="1">
    <source>
        <dbReference type="PROSITE" id="PS50801"/>
    </source>
</evidence>
<organism evidence="2 3">
    <name type="scientific">Marinobacterium weihaiense</name>
    <dbReference type="NCBI Taxonomy" id="2851016"/>
    <lineage>
        <taxon>Bacteria</taxon>
        <taxon>Pseudomonadati</taxon>
        <taxon>Pseudomonadota</taxon>
        <taxon>Gammaproteobacteria</taxon>
        <taxon>Oceanospirillales</taxon>
        <taxon>Oceanospirillaceae</taxon>
        <taxon>Marinobacterium</taxon>
    </lineage>
</organism>
<feature type="domain" description="STAS" evidence="1">
    <location>
        <begin position="14"/>
        <end position="98"/>
    </location>
</feature>
<gene>
    <name evidence="2" type="ORF">KTN04_06985</name>
</gene>
<evidence type="ECO:0000313" key="2">
    <source>
        <dbReference type="EMBL" id="MBV0933078.1"/>
    </source>
</evidence>
<name>A0ABS6M9W5_9GAMM</name>
<dbReference type="PROSITE" id="PS50801">
    <property type="entry name" value="STAS"/>
    <property type="match status" value="1"/>
</dbReference>
<dbReference type="PANTHER" id="PTHR35849">
    <property type="entry name" value="BLR2341 PROTEIN"/>
    <property type="match status" value="1"/>
</dbReference>
<dbReference type="InterPro" id="IPR052746">
    <property type="entry name" value="MlaB_ABC_Transporter"/>
</dbReference>
<accession>A0ABS6M9W5</accession>
<protein>
    <submittedName>
        <fullName evidence="2">STAS domain-containing protein</fullName>
    </submittedName>
</protein>
<dbReference type="InterPro" id="IPR058548">
    <property type="entry name" value="MlaB-like_STAS"/>
</dbReference>
<dbReference type="EMBL" id="JAHQZT010000007">
    <property type="protein sequence ID" value="MBV0933078.1"/>
    <property type="molecule type" value="Genomic_DNA"/>
</dbReference>
<dbReference type="Proteomes" id="UP000755551">
    <property type="component" value="Unassembled WGS sequence"/>
</dbReference>